<feature type="transmembrane region" description="Helical" evidence="2">
    <location>
        <begin position="396"/>
        <end position="424"/>
    </location>
</feature>
<feature type="region of interest" description="Disordered" evidence="1">
    <location>
        <begin position="29"/>
        <end position="50"/>
    </location>
</feature>
<keyword evidence="2" id="KW-0472">Membrane</keyword>
<accession>A0A2U1LH95</accession>
<evidence type="ECO:0000313" key="3">
    <source>
        <dbReference type="EMBL" id="PWA48380.1"/>
    </source>
</evidence>
<feature type="region of interest" description="Disordered" evidence="1">
    <location>
        <begin position="334"/>
        <end position="360"/>
    </location>
</feature>
<evidence type="ECO:0000313" key="4">
    <source>
        <dbReference type="Proteomes" id="UP000245207"/>
    </source>
</evidence>
<keyword evidence="4" id="KW-1185">Reference proteome</keyword>
<protein>
    <submittedName>
        <fullName evidence="3">Uncharacterized protein</fullName>
    </submittedName>
</protein>
<feature type="transmembrane region" description="Helical" evidence="2">
    <location>
        <begin position="525"/>
        <end position="550"/>
    </location>
</feature>
<keyword evidence="2" id="KW-1133">Transmembrane helix</keyword>
<organism evidence="3 4">
    <name type="scientific">Artemisia annua</name>
    <name type="common">Sweet wormwood</name>
    <dbReference type="NCBI Taxonomy" id="35608"/>
    <lineage>
        <taxon>Eukaryota</taxon>
        <taxon>Viridiplantae</taxon>
        <taxon>Streptophyta</taxon>
        <taxon>Embryophyta</taxon>
        <taxon>Tracheophyta</taxon>
        <taxon>Spermatophyta</taxon>
        <taxon>Magnoliopsida</taxon>
        <taxon>eudicotyledons</taxon>
        <taxon>Gunneridae</taxon>
        <taxon>Pentapetalae</taxon>
        <taxon>asterids</taxon>
        <taxon>campanulids</taxon>
        <taxon>Asterales</taxon>
        <taxon>Asteraceae</taxon>
        <taxon>Asteroideae</taxon>
        <taxon>Anthemideae</taxon>
        <taxon>Artemisiinae</taxon>
        <taxon>Artemisia</taxon>
    </lineage>
</organism>
<dbReference type="Proteomes" id="UP000245207">
    <property type="component" value="Unassembled WGS sequence"/>
</dbReference>
<evidence type="ECO:0000256" key="2">
    <source>
        <dbReference type="SAM" id="Phobius"/>
    </source>
</evidence>
<feature type="compositionally biased region" description="Basic and acidic residues" evidence="1">
    <location>
        <begin position="191"/>
        <end position="209"/>
    </location>
</feature>
<feature type="region of interest" description="Disordered" evidence="1">
    <location>
        <begin position="493"/>
        <end position="515"/>
    </location>
</feature>
<gene>
    <name evidence="3" type="ORF">CTI12_AA491480</name>
</gene>
<dbReference type="AlphaFoldDB" id="A0A2U1LH95"/>
<proteinExistence type="predicted"/>
<keyword evidence="2" id="KW-0812">Transmembrane</keyword>
<dbReference type="EMBL" id="PKPP01009387">
    <property type="protein sequence ID" value="PWA48380.1"/>
    <property type="molecule type" value="Genomic_DNA"/>
</dbReference>
<name>A0A2U1LH95_ARTAN</name>
<dbReference type="OrthoDB" id="1920951at2759"/>
<dbReference type="STRING" id="35608.A0A2U1LH95"/>
<feature type="region of interest" description="Disordered" evidence="1">
    <location>
        <begin position="181"/>
        <end position="256"/>
    </location>
</feature>
<dbReference type="PANTHER" id="PTHR33868:SF2">
    <property type="entry name" value="EXPRESSED PROTEIN"/>
    <property type="match status" value="1"/>
</dbReference>
<feature type="compositionally biased region" description="Polar residues" evidence="1">
    <location>
        <begin position="219"/>
        <end position="230"/>
    </location>
</feature>
<dbReference type="PANTHER" id="PTHR33868">
    <property type="entry name" value="EXPRESSED PROTEIN"/>
    <property type="match status" value="1"/>
</dbReference>
<reference evidence="3 4" key="1">
    <citation type="journal article" date="2018" name="Mol. Plant">
        <title>The genome of Artemisia annua provides insight into the evolution of Asteraceae family and artemisinin biosynthesis.</title>
        <authorList>
            <person name="Shen Q."/>
            <person name="Zhang L."/>
            <person name="Liao Z."/>
            <person name="Wang S."/>
            <person name="Yan T."/>
            <person name="Shi P."/>
            <person name="Liu M."/>
            <person name="Fu X."/>
            <person name="Pan Q."/>
            <person name="Wang Y."/>
            <person name="Lv Z."/>
            <person name="Lu X."/>
            <person name="Zhang F."/>
            <person name="Jiang W."/>
            <person name="Ma Y."/>
            <person name="Chen M."/>
            <person name="Hao X."/>
            <person name="Li L."/>
            <person name="Tang Y."/>
            <person name="Lv G."/>
            <person name="Zhou Y."/>
            <person name="Sun X."/>
            <person name="Brodelius P.E."/>
            <person name="Rose J.K.C."/>
            <person name="Tang K."/>
        </authorList>
    </citation>
    <scope>NUCLEOTIDE SEQUENCE [LARGE SCALE GENOMIC DNA]</scope>
    <source>
        <strain evidence="4">cv. Huhao1</strain>
        <tissue evidence="3">Leaf</tissue>
    </source>
</reference>
<sequence>MAAAEARAAWQRAANRCFVQEDAKRAPKLACVPPSSSSLSKQVDTRPPTNGLDDFVPPTANSMYSNLSPDSRWWLQLQPDYMHQMGLTNVKVNTLEAENSQQFVDIMVSQSTVKGDNVVEESYEFVEMDSVYKDLDEFSLDSEFPHWMESEKSQNLPWWRMTDKDDLASFVAQRSHDFIENCDLPSPQHTSFERDPFAKDQSPRKKDEGLASLGGSEPQRGQYQNASSGPVSPLSGDGAVHEGSTEPTTPEVDPSKRKLLEALCHSQTRAREAEKAAKQAYEEKEHVVKLIFKQASQLFAYKQWLYLLQLENIYNQIKTNKITPVFPASPWNLPRKKARKNWPPPSAKRKTRAKQGIGIPSHKHDIGKYAVAFAVGLGLVGAVFQHETPPITQLQLIFGFVIGGRIGVWFSLLTTPAAVATVVVKPREAEKAAKQAYEEKEHVVKLIFKQASQLFAYKQWLYLLQLENIYNQIKTNKITPVFPASPWNLPRKKARKNWPPPSAKRKTRAKQGIGIPSHKHDIGKYAVAFAVGLGLVGAGLLLGWTVGWMFV</sequence>
<comment type="caution">
    <text evidence="3">The sequence shown here is derived from an EMBL/GenBank/DDBJ whole genome shotgun (WGS) entry which is preliminary data.</text>
</comment>
<evidence type="ECO:0000256" key="1">
    <source>
        <dbReference type="SAM" id="MobiDB-lite"/>
    </source>
</evidence>